<dbReference type="SFLD" id="SFLDG00002">
    <property type="entry name" value="C1.7:_P-type_atpase_like"/>
    <property type="match status" value="1"/>
</dbReference>
<evidence type="ECO:0000256" key="19">
    <source>
        <dbReference type="PIRSR" id="PIRSR606539-1"/>
    </source>
</evidence>
<keyword evidence="10 20" id="KW-0547">Nucleotide-binding</keyword>
<dbReference type="NCBIfam" id="TIGR01652">
    <property type="entry name" value="ATPase-Plipid"/>
    <property type="match status" value="1"/>
</dbReference>
<dbReference type="SUPFAM" id="SSF56784">
    <property type="entry name" value="HAD-like"/>
    <property type="match status" value="1"/>
</dbReference>
<comment type="catalytic activity">
    <reaction evidence="18">
        <text>a 1,2-diacyl-sn-glycero-3-phospho-L-serine(out) + ATP + H2O = a 1,2-diacyl-sn-glycero-3-phospho-L-serine(in) + ADP + phosphate + H(+)</text>
        <dbReference type="Rhea" id="RHEA:38567"/>
        <dbReference type="ChEBI" id="CHEBI:15377"/>
        <dbReference type="ChEBI" id="CHEBI:15378"/>
        <dbReference type="ChEBI" id="CHEBI:30616"/>
        <dbReference type="ChEBI" id="CHEBI:43474"/>
        <dbReference type="ChEBI" id="CHEBI:57262"/>
        <dbReference type="ChEBI" id="CHEBI:456216"/>
    </reaction>
    <physiologicalReaction direction="left-to-right" evidence="18">
        <dbReference type="Rhea" id="RHEA:38568"/>
    </physiologicalReaction>
</comment>
<keyword evidence="8 22" id="KW-0812">Transmembrane</keyword>
<feature type="binding site" evidence="20">
    <location>
        <position position="728"/>
    </location>
    <ligand>
        <name>ATP</name>
        <dbReference type="ChEBI" id="CHEBI:30616"/>
    </ligand>
</feature>
<feature type="binding site" evidence="20">
    <location>
        <position position="751"/>
    </location>
    <ligand>
        <name>ATP</name>
        <dbReference type="ChEBI" id="CHEBI:30616"/>
    </ligand>
</feature>
<evidence type="ECO:0000256" key="17">
    <source>
        <dbReference type="ARBA" id="ARBA00034036"/>
    </source>
</evidence>
<evidence type="ECO:0000313" key="25">
    <source>
        <dbReference type="Ensembl" id="ENSDNVP00000011916.1"/>
    </source>
</evidence>
<dbReference type="Pfam" id="PF16212">
    <property type="entry name" value="PhoLip_ATPase_C"/>
    <property type="match status" value="1"/>
</dbReference>
<feature type="transmembrane region" description="Helical" evidence="22">
    <location>
        <begin position="262"/>
        <end position="283"/>
    </location>
</feature>
<keyword evidence="13 22" id="KW-1278">Translocase</keyword>
<evidence type="ECO:0000256" key="9">
    <source>
        <dbReference type="ARBA" id="ARBA00022723"/>
    </source>
</evidence>
<reference evidence="25" key="2">
    <citation type="submission" date="2025-09" db="UniProtKB">
        <authorList>
            <consortium name="Ensembl"/>
        </authorList>
    </citation>
    <scope>IDENTIFICATION</scope>
</reference>
<feature type="binding site" evidence="20">
    <location>
        <position position="372"/>
    </location>
    <ligand>
        <name>ATP</name>
        <dbReference type="ChEBI" id="CHEBI:30616"/>
    </ligand>
</feature>
<feature type="transmembrane region" description="Helical" evidence="22">
    <location>
        <begin position="840"/>
        <end position="858"/>
    </location>
</feature>
<feature type="transmembrane region" description="Helical" evidence="22">
    <location>
        <begin position="925"/>
        <end position="945"/>
    </location>
</feature>
<keyword evidence="11 20" id="KW-0067">ATP-binding</keyword>
<evidence type="ECO:0000256" key="14">
    <source>
        <dbReference type="ARBA" id="ARBA00022989"/>
    </source>
</evidence>
<keyword evidence="12 21" id="KW-0460">Magnesium</keyword>
<dbReference type="GO" id="GO:0016887">
    <property type="term" value="F:ATP hydrolysis activity"/>
    <property type="evidence" value="ECO:0007669"/>
    <property type="project" value="InterPro"/>
</dbReference>
<feature type="domain" description="P-type ATPase N-terminal" evidence="23">
    <location>
        <begin position="36"/>
        <end position="82"/>
    </location>
</feature>
<dbReference type="SFLD" id="SFLDF00027">
    <property type="entry name" value="p-type_atpase"/>
    <property type="match status" value="1"/>
</dbReference>
<feature type="domain" description="P-type ATPase C-terminal" evidence="24">
    <location>
        <begin position="775"/>
        <end position="1025"/>
    </location>
</feature>
<dbReference type="PANTHER" id="PTHR24092">
    <property type="entry name" value="PROBABLE PHOSPHOLIPID-TRANSPORTING ATPASE"/>
    <property type="match status" value="1"/>
</dbReference>
<evidence type="ECO:0000256" key="15">
    <source>
        <dbReference type="ARBA" id="ARBA00023034"/>
    </source>
</evidence>
<feature type="binding site" evidence="21">
    <location>
        <position position="748"/>
    </location>
    <ligand>
        <name>Mg(2+)</name>
        <dbReference type="ChEBI" id="CHEBI:18420"/>
    </ligand>
</feature>
<evidence type="ECO:0000256" key="8">
    <source>
        <dbReference type="ARBA" id="ARBA00022692"/>
    </source>
</evidence>
<accession>A0A8C4JN58</accession>
<feature type="binding site" evidence="20">
    <location>
        <position position="752"/>
    </location>
    <ligand>
        <name>ATP</name>
        <dbReference type="ChEBI" id="CHEBI:30616"/>
    </ligand>
</feature>
<dbReference type="EC" id="7.6.2.1" evidence="22"/>
<dbReference type="InterPro" id="IPR032631">
    <property type="entry name" value="P-type_ATPase_N"/>
</dbReference>
<dbReference type="GO" id="GO:0005802">
    <property type="term" value="C:trans-Golgi network"/>
    <property type="evidence" value="ECO:0007669"/>
    <property type="project" value="TreeGrafter"/>
</dbReference>
<keyword evidence="6" id="KW-1003">Cell membrane</keyword>
<protein>
    <recommendedName>
        <fullName evidence="22">Phospholipid-transporting ATPase</fullName>
        <ecNumber evidence="22">7.6.2.1</ecNumber>
    </recommendedName>
</protein>
<organism evidence="25 26">
    <name type="scientific">Dromaius novaehollandiae</name>
    <name type="common">Emu</name>
    <dbReference type="NCBI Taxonomy" id="8790"/>
    <lineage>
        <taxon>Eukaryota</taxon>
        <taxon>Metazoa</taxon>
        <taxon>Chordata</taxon>
        <taxon>Craniata</taxon>
        <taxon>Vertebrata</taxon>
        <taxon>Euteleostomi</taxon>
        <taxon>Archelosauria</taxon>
        <taxon>Archosauria</taxon>
        <taxon>Dinosauria</taxon>
        <taxon>Saurischia</taxon>
        <taxon>Theropoda</taxon>
        <taxon>Coelurosauria</taxon>
        <taxon>Aves</taxon>
        <taxon>Palaeognathae</taxon>
        <taxon>Casuariiformes</taxon>
        <taxon>Dromaiidae</taxon>
        <taxon>Dromaius</taxon>
    </lineage>
</organism>
<dbReference type="PANTHER" id="PTHR24092:SF98">
    <property type="entry name" value="PHOSPHOLIPID-TRANSPORTING ATPASE IB"/>
    <property type="match status" value="1"/>
</dbReference>
<feature type="binding site" evidence="20">
    <location>
        <position position="632"/>
    </location>
    <ligand>
        <name>ATP</name>
        <dbReference type="ChEBI" id="CHEBI:30616"/>
    </ligand>
</feature>
<keyword evidence="16 22" id="KW-0472">Membrane</keyword>
<dbReference type="Gene3D" id="2.70.150.10">
    <property type="entry name" value="Calcium-transporting ATPase, cytoplasmic transduction domain A"/>
    <property type="match status" value="1"/>
</dbReference>
<dbReference type="NCBIfam" id="TIGR01494">
    <property type="entry name" value="ATPase_P-type"/>
    <property type="match status" value="1"/>
</dbReference>
<comment type="catalytic activity">
    <reaction evidence="17 22">
        <text>ATP + H2O + phospholipidSide 1 = ADP + phosphate + phospholipidSide 2.</text>
        <dbReference type="EC" id="7.6.2.1"/>
    </reaction>
</comment>
<feature type="transmembrane region" description="Helical" evidence="22">
    <location>
        <begin position="887"/>
        <end position="905"/>
    </location>
</feature>
<dbReference type="Gene3D" id="3.40.1110.10">
    <property type="entry name" value="Calcium-transporting ATPase, cytoplasmic domain N"/>
    <property type="match status" value="1"/>
</dbReference>
<dbReference type="SUPFAM" id="SSF81665">
    <property type="entry name" value="Calcium ATPase, transmembrane domain M"/>
    <property type="match status" value="1"/>
</dbReference>
<dbReference type="InterPro" id="IPR006539">
    <property type="entry name" value="P-type_ATPase_IV"/>
</dbReference>
<evidence type="ECO:0000256" key="20">
    <source>
        <dbReference type="PIRSR" id="PIRSR606539-2"/>
    </source>
</evidence>
<evidence type="ECO:0000256" key="21">
    <source>
        <dbReference type="PIRSR" id="PIRSR606539-3"/>
    </source>
</evidence>
<dbReference type="Proteomes" id="UP000694423">
    <property type="component" value="Unplaced"/>
</dbReference>
<dbReference type="InterPro" id="IPR018303">
    <property type="entry name" value="ATPase_P-typ_P_site"/>
</dbReference>
<comment type="similarity">
    <text evidence="5 22">Belongs to the cation transport ATPase (P-type) (TC 3.A.3) family. Type IV subfamily.</text>
</comment>
<dbReference type="InterPro" id="IPR023298">
    <property type="entry name" value="ATPase_P-typ_TM_dom_sf"/>
</dbReference>
<dbReference type="InterPro" id="IPR008250">
    <property type="entry name" value="ATPase_P-typ_transduc_dom_A_sf"/>
</dbReference>
<feature type="binding site" evidence="21">
    <location>
        <position position="752"/>
    </location>
    <ligand>
        <name>Mg(2+)</name>
        <dbReference type="ChEBI" id="CHEBI:18420"/>
    </ligand>
</feature>
<evidence type="ECO:0000256" key="18">
    <source>
        <dbReference type="ARBA" id="ARBA00051303"/>
    </source>
</evidence>
<feature type="binding site" evidence="20">
    <location>
        <position position="552"/>
    </location>
    <ligand>
        <name>ATP</name>
        <dbReference type="ChEBI" id="CHEBI:30616"/>
    </ligand>
</feature>
<keyword evidence="14 22" id="KW-1133">Transmembrane helix</keyword>
<dbReference type="FunFam" id="3.40.1110.10:FF:000010">
    <property type="entry name" value="Phospholipid-transporting ATPase"/>
    <property type="match status" value="1"/>
</dbReference>
<reference evidence="25" key="1">
    <citation type="submission" date="2025-08" db="UniProtKB">
        <authorList>
            <consortium name="Ensembl"/>
        </authorList>
    </citation>
    <scope>IDENTIFICATION</scope>
</reference>
<feature type="binding site" evidence="20">
    <location>
        <position position="371"/>
    </location>
    <ligand>
        <name>ATP</name>
        <dbReference type="ChEBI" id="CHEBI:30616"/>
    </ligand>
</feature>
<evidence type="ECO:0000256" key="11">
    <source>
        <dbReference type="ARBA" id="ARBA00022840"/>
    </source>
</evidence>
<dbReference type="SUPFAM" id="SSF81653">
    <property type="entry name" value="Calcium ATPase, transduction domain A"/>
    <property type="match status" value="1"/>
</dbReference>
<evidence type="ECO:0000256" key="12">
    <source>
        <dbReference type="ARBA" id="ARBA00022842"/>
    </source>
</evidence>
<dbReference type="InterPro" id="IPR023299">
    <property type="entry name" value="ATPase_P-typ_cyto_dom_N"/>
</dbReference>
<evidence type="ECO:0000256" key="1">
    <source>
        <dbReference type="ARBA" id="ARBA00001946"/>
    </source>
</evidence>
<evidence type="ECO:0000256" key="2">
    <source>
        <dbReference type="ARBA" id="ARBA00004141"/>
    </source>
</evidence>
<feature type="binding site" evidence="20">
    <location>
        <position position="633"/>
    </location>
    <ligand>
        <name>ATP</name>
        <dbReference type="ChEBI" id="CHEBI:30616"/>
    </ligand>
</feature>
<dbReference type="GO" id="GO:0005886">
    <property type="term" value="C:plasma membrane"/>
    <property type="evidence" value="ECO:0007669"/>
    <property type="project" value="UniProtKB-SubCell"/>
</dbReference>
<dbReference type="Pfam" id="PF16209">
    <property type="entry name" value="PhoLip_ATPase_N"/>
    <property type="match status" value="1"/>
</dbReference>
<dbReference type="GO" id="GO:0000287">
    <property type="term" value="F:magnesium ion binding"/>
    <property type="evidence" value="ECO:0007669"/>
    <property type="project" value="UniProtKB-UniRule"/>
</dbReference>
<dbReference type="GO" id="GO:0140326">
    <property type="term" value="F:ATPase-coupled intramembrane lipid transporter activity"/>
    <property type="evidence" value="ECO:0007669"/>
    <property type="project" value="UniProtKB-EC"/>
</dbReference>
<feature type="binding site" evidence="20">
    <location>
        <position position="496"/>
    </location>
    <ligand>
        <name>ATP</name>
        <dbReference type="ChEBI" id="CHEBI:30616"/>
    </ligand>
</feature>
<dbReference type="InterPro" id="IPR001757">
    <property type="entry name" value="P_typ_ATPase"/>
</dbReference>
<feature type="binding site" evidence="21">
    <location>
        <position position="370"/>
    </location>
    <ligand>
        <name>Mg(2+)</name>
        <dbReference type="ChEBI" id="CHEBI:18420"/>
    </ligand>
</feature>
<keyword evidence="9 21" id="KW-0479">Metal-binding</keyword>
<evidence type="ECO:0000259" key="23">
    <source>
        <dbReference type="Pfam" id="PF16209"/>
    </source>
</evidence>
<evidence type="ECO:0000256" key="13">
    <source>
        <dbReference type="ARBA" id="ARBA00022967"/>
    </source>
</evidence>
<dbReference type="InterPro" id="IPR044492">
    <property type="entry name" value="P_typ_ATPase_HD_dom"/>
</dbReference>
<dbReference type="SFLD" id="SFLDS00003">
    <property type="entry name" value="Haloacid_Dehalogenase"/>
    <property type="match status" value="1"/>
</dbReference>
<feature type="binding site" evidence="21">
    <location>
        <position position="372"/>
    </location>
    <ligand>
        <name>Mg(2+)</name>
        <dbReference type="ChEBI" id="CHEBI:18420"/>
    </ligand>
</feature>
<evidence type="ECO:0000256" key="16">
    <source>
        <dbReference type="ARBA" id="ARBA00023136"/>
    </source>
</evidence>
<dbReference type="Gene3D" id="3.40.50.1000">
    <property type="entry name" value="HAD superfamily/HAD-like"/>
    <property type="match status" value="1"/>
</dbReference>
<proteinExistence type="inferred from homology"/>
<dbReference type="PROSITE" id="PS00154">
    <property type="entry name" value="ATPASE_E1_E2"/>
    <property type="match status" value="1"/>
</dbReference>
<comment type="subcellular location">
    <subcellularLocation>
        <location evidence="3">Cell membrane</location>
    </subcellularLocation>
    <subcellularLocation>
        <location evidence="4">Golgi apparatus</location>
    </subcellularLocation>
    <subcellularLocation>
        <location evidence="2 22">Membrane</location>
        <topology evidence="2 22">Multi-pass membrane protein</topology>
    </subcellularLocation>
</comment>
<dbReference type="InterPro" id="IPR036412">
    <property type="entry name" value="HAD-like_sf"/>
</dbReference>
<dbReference type="Pfam" id="PF13246">
    <property type="entry name" value="Cation_ATPase"/>
    <property type="match status" value="1"/>
</dbReference>
<evidence type="ECO:0000259" key="24">
    <source>
        <dbReference type="Pfam" id="PF16212"/>
    </source>
</evidence>
<feature type="transmembrane region" description="Helical" evidence="22">
    <location>
        <begin position="303"/>
        <end position="324"/>
    </location>
</feature>
<feature type="transmembrane region" description="Helical" evidence="22">
    <location>
        <begin position="991"/>
        <end position="1011"/>
    </location>
</feature>
<evidence type="ECO:0000256" key="5">
    <source>
        <dbReference type="ARBA" id="ARBA00008109"/>
    </source>
</evidence>
<dbReference type="FunFam" id="3.40.50.1000:FF:000010">
    <property type="entry name" value="Phospholipid-transporting ATPase"/>
    <property type="match status" value="1"/>
</dbReference>
<evidence type="ECO:0000256" key="4">
    <source>
        <dbReference type="ARBA" id="ARBA00004555"/>
    </source>
</evidence>
<dbReference type="CDD" id="cd02073">
    <property type="entry name" value="P-type_ATPase_APLT_Dnf-like"/>
    <property type="match status" value="1"/>
</dbReference>
<feature type="transmembrane region" description="Helical" evidence="22">
    <location>
        <begin position="957"/>
        <end position="979"/>
    </location>
</feature>
<dbReference type="Ensembl" id="ENSDNVT00000014379.1">
    <property type="protein sequence ID" value="ENSDNVP00000011916.1"/>
    <property type="gene ID" value="ENSDNVG00000006010.1"/>
</dbReference>
<feature type="binding site" evidence="20">
    <location>
        <position position="455"/>
    </location>
    <ligand>
        <name>ATP</name>
        <dbReference type="ChEBI" id="CHEBI:30616"/>
    </ligand>
</feature>
<keyword evidence="15" id="KW-0333">Golgi apparatus</keyword>
<feature type="binding site" evidence="20">
    <location>
        <position position="634"/>
    </location>
    <ligand>
        <name>ATP</name>
        <dbReference type="ChEBI" id="CHEBI:30616"/>
    </ligand>
</feature>
<feature type="active site" description="4-aspartylphosphate intermediate" evidence="19">
    <location>
        <position position="370"/>
    </location>
</feature>
<sequence length="1115" mass="125352">MGCEISVSDLSLWLLSLASISKNCSSRILQLKLFATAKYSVVTFLPRFLYEQIRKAANAFFLFVALLQQIPDVSPTGRYTTLVPLLFILTIAGIKEIIEDYKRHKADSAVNKKKTIVGDFVKVTNGQHLPADMIIVSSSEPQAMCYIETANLDGETNLKIRQGLCQTASLQSREELMKVSGRIECEGPNRHLYDFVGTLRLDGQSPVSVGPDQILLRGAQLRNTQWVLGIVVYTGHDTKLMQNSTKAPLKRSNVEKVTNMQILVLFCILLVMALVSSVGALLWNRTHGEVVWYLEMLSVNFGYNLLTFIILYNNLIPISLLVTLEVVKFTQALFINWDIDMYYPETDTPAMARTSNLNEELGQVKYLFSDKTGTLTCNIMNFKKCSIAGVTYGQLPPSTSESCEFDDPRLLQNIENDHPTAAHIQEFLTLLAVCHTVVPERQGNKIIYQASSPDEGALVKGAKRLGYVFTGRTPHSVIVDALGKEETFEILNVLEFSSNRKRMSVIVRTPAGQLRLYCKGADNVIFERLSKDSQYMEQTLCHLEYFATEGLRTLCIAYADLSENAYREWLNVYNEASTILKDRTQKLEECYEIIEKDLLLLGATAIEDRLQAGVPETIATLMKAEIKIWVLTGDKQETALNIGYSCRLISQSMSLILVNEDSLDATRAALTQHCNNLGDSLGKENDIALIIDGHTLKYALSFEVRQSFLDLALSCKAVICCRVSPLQKSEIVDMVKKHVNAITLAIGDGANDVGMIQTAHVGVGISGNEGMQATNCSDYAIAQFSYLEKLLLVHGAWSYNRVTKCILYCFYKNVVLYIIELWFAFVNGFSGQILFERWCIGLYNVIFTALPPFTLGIFERSCTQDSMLRFPQLYKITQNADGFNTRVFWGHCINALIHSIILFWFPLKVLEHDAVFTNGQGIDYLFVGNIVYTYVVVTVCLKAGLETTAWTRFSHLAVWGSMLLWLVFFGVYSAIWSVFPIAPDMLGQAGMVLRCGYFWFGLFLVPTACLVKDVAWRAAKHVYYKTLLEEVQELETKTRELGKAMLRDSNGKSVNERDHLLKRLGRKTPPSLFRAHSVQQSVSHGYAFSQEEHGVVSQSEVVRSYDTTKRRTEVQ</sequence>
<evidence type="ECO:0000256" key="7">
    <source>
        <dbReference type="ARBA" id="ARBA00022553"/>
    </source>
</evidence>
<evidence type="ECO:0000256" key="10">
    <source>
        <dbReference type="ARBA" id="ARBA00022741"/>
    </source>
</evidence>
<keyword evidence="26" id="KW-1185">Reference proteome</keyword>
<name>A0A8C4JN58_DRONO</name>
<dbReference type="InterPro" id="IPR023214">
    <property type="entry name" value="HAD_sf"/>
</dbReference>
<dbReference type="PRINTS" id="PR00119">
    <property type="entry name" value="CATATPASE"/>
</dbReference>
<evidence type="ECO:0000313" key="26">
    <source>
        <dbReference type="Proteomes" id="UP000694423"/>
    </source>
</evidence>
<evidence type="ECO:0000256" key="6">
    <source>
        <dbReference type="ARBA" id="ARBA00022475"/>
    </source>
</evidence>
<dbReference type="FunFam" id="2.70.150.10:FF:000021">
    <property type="entry name" value="Phospholipid-transporting ATPase"/>
    <property type="match status" value="1"/>
</dbReference>
<comment type="cofactor">
    <cofactor evidence="1 21">
        <name>Mg(2+)</name>
        <dbReference type="ChEBI" id="CHEBI:18420"/>
    </cofactor>
</comment>
<dbReference type="AlphaFoldDB" id="A0A8C4JN58"/>
<dbReference type="GO" id="GO:0045332">
    <property type="term" value="P:phospholipid translocation"/>
    <property type="evidence" value="ECO:0007669"/>
    <property type="project" value="TreeGrafter"/>
</dbReference>
<feature type="transmembrane region" description="Helical" evidence="22">
    <location>
        <begin position="814"/>
        <end position="834"/>
    </location>
</feature>
<dbReference type="InterPro" id="IPR032630">
    <property type="entry name" value="P_typ_ATPase_c"/>
</dbReference>
<evidence type="ECO:0000256" key="22">
    <source>
        <dbReference type="RuleBase" id="RU362033"/>
    </source>
</evidence>
<keyword evidence="7" id="KW-0597">Phosphoprotein</keyword>
<evidence type="ECO:0000256" key="3">
    <source>
        <dbReference type="ARBA" id="ARBA00004236"/>
    </source>
</evidence>
<feature type="binding site" evidence="20">
    <location>
        <position position="519"/>
    </location>
    <ligand>
        <name>ATP</name>
        <dbReference type="ChEBI" id="CHEBI:30616"/>
    </ligand>
</feature>
<dbReference type="SUPFAM" id="SSF81660">
    <property type="entry name" value="Metal cation-transporting ATPase, ATP-binding domain N"/>
    <property type="match status" value="1"/>
</dbReference>
<feature type="binding site" evidence="20">
    <location>
        <position position="370"/>
    </location>
    <ligand>
        <name>ATP</name>
        <dbReference type="ChEBI" id="CHEBI:30616"/>
    </ligand>
</feature>
<dbReference type="GO" id="GO:0005524">
    <property type="term" value="F:ATP binding"/>
    <property type="evidence" value="ECO:0007669"/>
    <property type="project" value="UniProtKB-UniRule"/>
</dbReference>
<feature type="binding site" evidence="20">
    <location>
        <position position="722"/>
    </location>
    <ligand>
        <name>ATP</name>
        <dbReference type="ChEBI" id="CHEBI:30616"/>
    </ligand>
</feature>
<dbReference type="GO" id="GO:0048666">
    <property type="term" value="P:neuron development"/>
    <property type="evidence" value="ECO:0007669"/>
    <property type="project" value="TreeGrafter"/>
</dbReference>